<dbReference type="RefSeq" id="WP_094100751.1">
    <property type="nucleotide sequence ID" value="NZ_LUTQ01000015.1"/>
</dbReference>
<dbReference type="PANTHER" id="PTHR11938">
    <property type="entry name" value="FAD NADPH DEHYDROGENASE/OXIDOREDUCTASE"/>
    <property type="match status" value="1"/>
</dbReference>
<evidence type="ECO:0000256" key="9">
    <source>
        <dbReference type="ARBA" id="ARBA00023002"/>
    </source>
</evidence>
<dbReference type="NCBIfam" id="NF008730">
    <property type="entry name" value="PRK11750.1"/>
    <property type="match status" value="1"/>
</dbReference>
<dbReference type="Pfam" id="PF01645">
    <property type="entry name" value="Glu_synthase"/>
    <property type="match status" value="1"/>
</dbReference>
<dbReference type="InterPro" id="IPR036485">
    <property type="entry name" value="Glu_synth_asu_C_sf"/>
</dbReference>
<dbReference type="InterPro" id="IPR006982">
    <property type="entry name" value="Glu_synth_centr_N"/>
</dbReference>
<dbReference type="CDD" id="cd00982">
    <property type="entry name" value="gltB_C"/>
    <property type="match status" value="1"/>
</dbReference>
<dbReference type="SUPFAM" id="SSF56235">
    <property type="entry name" value="N-terminal nucleophile aminohydrolases (Ntn hydrolases)"/>
    <property type="match status" value="1"/>
</dbReference>
<dbReference type="EMBL" id="LUTQ01000015">
    <property type="protein sequence ID" value="OSN10762.1"/>
    <property type="molecule type" value="Genomic_DNA"/>
</dbReference>
<protein>
    <submittedName>
        <fullName evidence="16">Glutamate synthase</fullName>
    </submittedName>
</protein>
<dbReference type="Gene3D" id="3.20.20.70">
    <property type="entry name" value="Aldolase class I"/>
    <property type="match status" value="2"/>
</dbReference>
<sequence length="1487" mass="164164">MLYDASQEKDNCGFGLIAHIEGEPSHKVVRTAIHALARMQHRGAILADGKTGDGCGLLLQKPDRFFRLVAEERGWRLAKNYSVGMMFLSQDEAVAKATRRIVEEELQNETLSVLGWREVPTNPDVLGEIALSSLPRIEQIFVNAPAGWRQRDMERRLFMARRRIEKRVQDKDFYVCSFSNLVTIYKGLCMPADLPRFYLDLADLRLESAICLFHQRFSTNTVPRWPLAQPFRYLAHNGEINTIAGNRQWARARAYKFKTPLIPDLRDAAPFVNETGSDSSSLDNMLELFLAGGMDIVRAMRLLVPPAWQNNPDMDPELRAFFDFNSMHMEPWDGPAGVVLSDGRYAACNLDRNGLRPARYVITTDKLITCASEVGIWDYQPDEVVEKGRVGPGELMVIDTQEGRILHSGETDNDLKSRHPYKEWMERNVKRLVPFEEMPDDLVGQRDMDDVQLEAYQKQFGYSNEELDQILRVLGENGQEATGSMGDDTPFAVLSSRPRIVYDYFRQQFAQVTNPPIDPLREAHVMSLATCIGREMNVFSEAEGQAYRLSFKSPILLYSDFNQLIHQDQEHYRTDQIDLTFDPEHQTLQETIEKLCDEAESKVRDGTVLLVLTDRAIAKDRLPVPAPMAVGAIHSRLVEQSLRCDANIIVETASARDPHHFAVLLGFGATAIYPYLAYETLARMVDNRTIDKARRVVMLNYRNGINKGLYKIMSKMGISSVASYRCSRLFEAVGLHEDITRSCFPGVVSRIGGANFSDFEQDLRNLAKRAWLKRQPLEHGGLLKFIYNGEYHAYNPDVVTTLQTAVQSGEYGDYLHYAKRVNERPAATLRDLLALKPQEKSTAIDLDQVEPASALFKRFDTAAMSIGALSPEAHESLAEAMNTLGGYSNSGEGGEDPARYRTNKVSRIKQVASGRFGVTPAYLVNADVIQIKVAQGAKPGEGGQLPGDKVTPYIARLRYSVPGVTLISPPPHHDIYSIEDLAQLIFDLKQINPTAMISVKLVSEPGVGTIATGVAKAYADLITIAGYDGGTGASPLTSVKYAGCPWELGLVETQQALVANGLRHKIRLQVDGGLKTGLDIIKAAILGAESFGFGTGPMVALGCKYLRICHLNNCATGVATQDDKLRRDHYHGLPERVINYFHFIARETRELMAELGVSQLVDLIGRTDLLTELDGFTAKQNKLDLAPLLKTATPHPGKALYCTENNPPFDKGVLNKALHEQAEPYVEAKQSKTLYFDIRNTDRSVGATLSGAIAEKYGDQGLASDPIKAYFTGTAGQSFGVWNAGGVELTLTGDANDYVGKGMAGGMIAVRPPVGSAFRSHEASIIGNTCLYGATGGKLFAAGRAGERFAVRNSGAITVVEGIGDNGCEYMTGGIVCILGRTGVNFGAGMTGGFAYVLDEDGEFRKRVNPELVEVLNVDSLAIHEEHLRGMITEHVQHTGSSRGEEILANWPVWAAKFALVKPKSSDVQALLGHRSRSAAELRVLAQ</sequence>
<keyword evidence="13" id="KW-0003">3Fe-4S</keyword>
<dbReference type="InterPro" id="IPR002489">
    <property type="entry name" value="Glu_synth_asu_C"/>
</dbReference>
<evidence type="ECO:0000256" key="3">
    <source>
        <dbReference type="ARBA" id="ARBA00009716"/>
    </source>
</evidence>
<dbReference type="Pfam" id="PF04898">
    <property type="entry name" value="Glu_syn_central"/>
    <property type="match status" value="1"/>
</dbReference>
<evidence type="ECO:0000256" key="13">
    <source>
        <dbReference type="ARBA" id="ARBA00023291"/>
    </source>
</evidence>
<evidence type="ECO:0000256" key="6">
    <source>
        <dbReference type="ARBA" id="ARBA00022643"/>
    </source>
</evidence>
<keyword evidence="7" id="KW-0479">Metal-binding</keyword>
<evidence type="ECO:0000256" key="8">
    <source>
        <dbReference type="ARBA" id="ARBA00022962"/>
    </source>
</evidence>
<comment type="cofactor">
    <cofactor evidence="2">
        <name>[3Fe-4S] cluster</name>
        <dbReference type="ChEBI" id="CHEBI:21137"/>
    </cofactor>
</comment>
<evidence type="ECO:0000313" key="17">
    <source>
        <dbReference type="Proteomes" id="UP000194040"/>
    </source>
</evidence>
<dbReference type="Pfam" id="PF00310">
    <property type="entry name" value="GATase_2"/>
    <property type="match status" value="1"/>
</dbReference>
<keyword evidence="12" id="KW-0314">Glutamate biosynthesis</keyword>
<evidence type="ECO:0000256" key="14">
    <source>
        <dbReference type="ARBA" id="ARBA00029440"/>
    </source>
</evidence>
<organism evidence="16 17">
    <name type="scientific">Lonsdalea iberica</name>
    <dbReference type="NCBI Taxonomy" id="1082703"/>
    <lineage>
        <taxon>Bacteria</taxon>
        <taxon>Pseudomonadati</taxon>
        <taxon>Pseudomonadota</taxon>
        <taxon>Gammaproteobacteria</taxon>
        <taxon>Enterobacterales</taxon>
        <taxon>Pectobacteriaceae</taxon>
        <taxon>Lonsdalea</taxon>
    </lineage>
</organism>
<name>A0ABX3XGP4_9GAMM</name>
<dbReference type="InterPro" id="IPR017932">
    <property type="entry name" value="GATase_2_dom"/>
</dbReference>
<accession>A0ABX3XGP4</accession>
<dbReference type="PANTHER" id="PTHR11938:SF148">
    <property type="entry name" value="GLUTAMATE SYNTHASE [NADPH] LARGE CHAIN"/>
    <property type="match status" value="1"/>
</dbReference>
<evidence type="ECO:0000256" key="11">
    <source>
        <dbReference type="ARBA" id="ARBA00023014"/>
    </source>
</evidence>
<dbReference type="CDD" id="cd02808">
    <property type="entry name" value="GltS_FMN"/>
    <property type="match status" value="1"/>
</dbReference>
<evidence type="ECO:0000256" key="2">
    <source>
        <dbReference type="ARBA" id="ARBA00001927"/>
    </source>
</evidence>
<evidence type="ECO:0000256" key="7">
    <source>
        <dbReference type="ARBA" id="ARBA00022723"/>
    </source>
</evidence>
<reference evidence="16 17" key="1">
    <citation type="submission" date="2016-02" db="EMBL/GenBank/DDBJ databases">
        <title>Species-wide whole genome sequencing reveals diversity, host range in Lonsdalea quercina.</title>
        <authorList>
            <person name="Li Y."/>
        </authorList>
    </citation>
    <scope>NUCLEOTIDE SEQUENCE [LARGE SCALE GENOMIC DNA]</scope>
    <source>
        <strain evidence="16 17">LMG 26265</strain>
    </source>
</reference>
<evidence type="ECO:0000256" key="10">
    <source>
        <dbReference type="ARBA" id="ARBA00023004"/>
    </source>
</evidence>
<comment type="similarity">
    <text evidence="3">Belongs to the glutamate synthase family.</text>
</comment>
<dbReference type="InterPro" id="IPR013785">
    <property type="entry name" value="Aldolase_TIM"/>
</dbReference>
<keyword evidence="9" id="KW-0560">Oxidoreductase</keyword>
<evidence type="ECO:0000256" key="12">
    <source>
        <dbReference type="ARBA" id="ARBA00023164"/>
    </source>
</evidence>
<comment type="pathway">
    <text evidence="14">Amino-acid biosynthesis.</text>
</comment>
<dbReference type="SUPFAM" id="SSF69336">
    <property type="entry name" value="Alpha subunit of glutamate synthase, C-terminal domain"/>
    <property type="match status" value="1"/>
</dbReference>
<comment type="caution">
    <text evidence="16">The sequence shown here is derived from an EMBL/GenBank/DDBJ whole genome shotgun (WGS) entry which is preliminary data.</text>
</comment>
<keyword evidence="4" id="KW-0028">Amino-acid biosynthesis</keyword>
<evidence type="ECO:0000313" key="16">
    <source>
        <dbReference type="EMBL" id="OSN10762.1"/>
    </source>
</evidence>
<keyword evidence="5" id="KW-0285">Flavoprotein</keyword>
<keyword evidence="8" id="KW-0315">Glutamine amidotransferase</keyword>
<keyword evidence="11" id="KW-0411">Iron-sulfur</keyword>
<keyword evidence="10" id="KW-0408">Iron</keyword>
<gene>
    <name evidence="16" type="primary">gltB</name>
    <name evidence="16" type="ORF">AU512_06985</name>
</gene>
<proteinExistence type="inferred from homology"/>
<dbReference type="PROSITE" id="PS51278">
    <property type="entry name" value="GATASE_TYPE_2"/>
    <property type="match status" value="1"/>
</dbReference>
<keyword evidence="6" id="KW-0288">FMN</keyword>
<dbReference type="SUPFAM" id="SSF51395">
    <property type="entry name" value="FMN-linked oxidoreductases"/>
    <property type="match status" value="1"/>
</dbReference>
<comment type="cofactor">
    <cofactor evidence="1">
        <name>FMN</name>
        <dbReference type="ChEBI" id="CHEBI:58210"/>
    </cofactor>
</comment>
<evidence type="ECO:0000256" key="1">
    <source>
        <dbReference type="ARBA" id="ARBA00001917"/>
    </source>
</evidence>
<dbReference type="InterPro" id="IPR002932">
    <property type="entry name" value="Glu_synthdom"/>
</dbReference>
<keyword evidence="17" id="KW-1185">Reference proteome</keyword>
<evidence type="ECO:0000259" key="15">
    <source>
        <dbReference type="PROSITE" id="PS51278"/>
    </source>
</evidence>
<dbReference type="Gene3D" id="3.60.20.10">
    <property type="entry name" value="Glutamine Phosphoribosylpyrophosphate, subunit 1, domain 1"/>
    <property type="match status" value="1"/>
</dbReference>
<dbReference type="InterPro" id="IPR050711">
    <property type="entry name" value="ET-N_metabolism_enzyme"/>
</dbReference>
<dbReference type="Gene3D" id="2.160.20.60">
    <property type="entry name" value="Glutamate synthase, alpha subunit, C-terminal domain"/>
    <property type="match status" value="1"/>
</dbReference>
<evidence type="ECO:0000256" key="5">
    <source>
        <dbReference type="ARBA" id="ARBA00022630"/>
    </source>
</evidence>
<dbReference type="InterPro" id="IPR029055">
    <property type="entry name" value="Ntn_hydrolases_N"/>
</dbReference>
<feature type="domain" description="Glutamine amidotransferase type-2" evidence="15">
    <location>
        <begin position="12"/>
        <end position="401"/>
    </location>
</feature>
<dbReference type="Proteomes" id="UP000194040">
    <property type="component" value="Unassembled WGS sequence"/>
</dbReference>
<evidence type="ECO:0000256" key="4">
    <source>
        <dbReference type="ARBA" id="ARBA00022605"/>
    </source>
</evidence>
<dbReference type="Pfam" id="PF01493">
    <property type="entry name" value="GXGXG"/>
    <property type="match status" value="1"/>
</dbReference>
<dbReference type="CDD" id="cd00713">
    <property type="entry name" value="GltS"/>
    <property type="match status" value="1"/>
</dbReference>